<organism evidence="2 3">
    <name type="scientific">Ovis ammon polii</name>
    <dbReference type="NCBI Taxonomy" id="230172"/>
    <lineage>
        <taxon>Eukaryota</taxon>
        <taxon>Metazoa</taxon>
        <taxon>Chordata</taxon>
        <taxon>Craniata</taxon>
        <taxon>Vertebrata</taxon>
        <taxon>Euteleostomi</taxon>
        <taxon>Mammalia</taxon>
        <taxon>Eutheria</taxon>
        <taxon>Laurasiatheria</taxon>
        <taxon>Artiodactyla</taxon>
        <taxon>Ruminantia</taxon>
        <taxon>Pecora</taxon>
        <taxon>Bovidae</taxon>
        <taxon>Caprinae</taxon>
        <taxon>Ovis</taxon>
    </lineage>
</organism>
<dbReference type="AlphaFoldDB" id="A0AAD4TQM8"/>
<proteinExistence type="predicted"/>
<protein>
    <submittedName>
        <fullName evidence="2">Uncharacterized protein</fullName>
    </submittedName>
</protein>
<sequence>METGKSQPESKPASPHSELRAMVPSTAQGPVGDVPTAFSQTVIFGDCVGNRCLQPAGPCHPWHHPIAINDYHEEPSVNSSLEFGIKTKTKRNDSPALLLPLKAKRRASPQPESWLTTPTFVMRYRFPFLRLQLPSRPDIWQNTGWGAVAGGWEEAMPSSQLLTVLTTGGHKASEDPLGNLSASGKSGPS</sequence>
<accession>A0AAD4TQM8</accession>
<feature type="region of interest" description="Disordered" evidence="1">
    <location>
        <begin position="167"/>
        <end position="189"/>
    </location>
</feature>
<dbReference type="Proteomes" id="UP001214576">
    <property type="component" value="Unassembled WGS sequence"/>
</dbReference>
<gene>
    <name evidence="2" type="ORF">MG293_017443</name>
</gene>
<evidence type="ECO:0000313" key="2">
    <source>
        <dbReference type="EMBL" id="KAI4532178.1"/>
    </source>
</evidence>
<name>A0AAD4TQM8_OVIAM</name>
<reference evidence="2" key="1">
    <citation type="submission" date="2022-03" db="EMBL/GenBank/DDBJ databases">
        <title>Genomic analyses of argali, domestic sheep and their hybrids provide insights into chromosomal evolution, heterosis and genetic basis of agronomic traits.</title>
        <authorList>
            <person name="Li M."/>
        </authorList>
    </citation>
    <scope>NUCLEOTIDE SEQUENCE</scope>
    <source>
        <strain evidence="2">CAU-MHL-2022a</strain>
        <tissue evidence="2">Skin</tissue>
    </source>
</reference>
<evidence type="ECO:0000256" key="1">
    <source>
        <dbReference type="SAM" id="MobiDB-lite"/>
    </source>
</evidence>
<evidence type="ECO:0000313" key="3">
    <source>
        <dbReference type="Proteomes" id="UP001214576"/>
    </source>
</evidence>
<feature type="compositionally biased region" description="Polar residues" evidence="1">
    <location>
        <begin position="180"/>
        <end position="189"/>
    </location>
</feature>
<keyword evidence="3" id="KW-1185">Reference proteome</keyword>
<comment type="caution">
    <text evidence="2">The sequence shown here is derived from an EMBL/GenBank/DDBJ whole genome shotgun (WGS) entry which is preliminary data.</text>
</comment>
<dbReference type="EMBL" id="JAKZEL010000022">
    <property type="protein sequence ID" value="KAI4532178.1"/>
    <property type="molecule type" value="Genomic_DNA"/>
</dbReference>